<proteinExistence type="predicted"/>
<comment type="caution">
    <text evidence="1">The sequence shown here is derived from an EMBL/GenBank/DDBJ whole genome shotgun (WGS) entry which is preliminary data.</text>
</comment>
<evidence type="ECO:0000313" key="2">
    <source>
        <dbReference type="Proteomes" id="UP000268887"/>
    </source>
</evidence>
<reference evidence="1 2" key="1">
    <citation type="submission" date="2018-08" db="EMBL/GenBank/DDBJ databases">
        <title>Recombination of ecologically and evolutionarily significant loci maintains genetic cohesion in the Pseudomonas syringae species complex.</title>
        <authorList>
            <person name="Dillon M."/>
            <person name="Thakur S."/>
            <person name="Almeida R.N.D."/>
            <person name="Weir B.S."/>
            <person name="Guttman D.S."/>
        </authorList>
    </citation>
    <scope>NUCLEOTIDE SEQUENCE [LARGE SCALE GENOMIC DNA]</scope>
    <source>
        <strain evidence="1 2">ICMP 13927</strain>
    </source>
</reference>
<dbReference type="Proteomes" id="UP000268887">
    <property type="component" value="Unassembled WGS sequence"/>
</dbReference>
<protein>
    <submittedName>
        <fullName evidence="1">Uncharacterized protein</fullName>
    </submittedName>
</protein>
<sequence length="437" mass="49251">MSNFFGHRLISQDIAPGSSKRWVALLDQKLATTHDQVPGIAEMQGVVSVHVQDIPAGRPTRISEGTDGPHQNTPTRCDFTIAFADPALPGIPLPPATPVDDMLIRELRGSVAEGEHWAGQYGFVHGENTTWLRVPPEEWTADSPMTAIQQSLADATYEMPLDTRTTLHTLANFERKGLDMEYFFEDTKLDTVRNTFAQRRKNLQKDAATIRSAQLPPRPTLPAIEPQTSTAGLLETLYRHTEGIVIGESHFSVSSKKLIIDNLPLLARQNVKTLYMEHLLTDLHQADLDRFFETGQMSKTLLHDLKILDRGHHTDPDKVYNFEQLIIKARQYGLEVRAIDCASSYQPQRHCQGRVHHPPADDELLCVAHNPQASGRDGFPQMDRAGWQQPFQYLPGRCTRYCRTARRDRSAGYRCGTREIDRRSTGSGRACYGRHNQ</sequence>
<dbReference type="Gene3D" id="3.40.50.11550">
    <property type="match status" value="2"/>
</dbReference>
<dbReference type="AlphaFoldDB" id="A0A3M5FRS4"/>
<gene>
    <name evidence="1" type="ORF">ALP60_02503</name>
</gene>
<name>A0A3M5FRS4_PSESS</name>
<accession>A0A3M5FRS4</accession>
<dbReference type="EMBL" id="RBSV01000325">
    <property type="protein sequence ID" value="RMS76717.1"/>
    <property type="molecule type" value="Genomic_DNA"/>
</dbReference>
<organism evidence="1 2">
    <name type="scientific">Pseudomonas savastanoi</name>
    <name type="common">Pseudomonas syringae pv. savastanoi</name>
    <dbReference type="NCBI Taxonomy" id="29438"/>
    <lineage>
        <taxon>Bacteria</taxon>
        <taxon>Pseudomonadati</taxon>
        <taxon>Pseudomonadota</taxon>
        <taxon>Gammaproteobacteria</taxon>
        <taxon>Pseudomonadales</taxon>
        <taxon>Pseudomonadaceae</taxon>
        <taxon>Pseudomonas</taxon>
    </lineage>
</organism>
<evidence type="ECO:0000313" key="1">
    <source>
        <dbReference type="EMBL" id="RMS76717.1"/>
    </source>
</evidence>
<dbReference type="SUPFAM" id="SSF159501">
    <property type="entry name" value="EreA/ChaN-like"/>
    <property type="match status" value="2"/>
</dbReference>
<dbReference type="CDD" id="cd14729">
    <property type="entry name" value="RtxA-like"/>
    <property type="match status" value="1"/>
</dbReference>